<keyword evidence="1" id="KW-0812">Transmembrane</keyword>
<feature type="transmembrane region" description="Helical" evidence="1">
    <location>
        <begin position="12"/>
        <end position="29"/>
    </location>
</feature>
<keyword evidence="1" id="KW-1133">Transmembrane helix</keyword>
<protein>
    <submittedName>
        <fullName evidence="2">Uncharacterized protein</fullName>
    </submittedName>
</protein>
<evidence type="ECO:0000313" key="2">
    <source>
        <dbReference type="EMBL" id="VCU09307.1"/>
    </source>
</evidence>
<dbReference type="EMBL" id="UWOC01000145">
    <property type="protein sequence ID" value="VCU09307.1"/>
    <property type="molecule type" value="Genomic_DNA"/>
</dbReference>
<accession>A0A447CVP5</accession>
<sequence length="32" mass="3430">MQSVTTDVMQALASVTLLAGTLVIWARLLDVL</sequence>
<keyword evidence="3" id="KW-1185">Reference proteome</keyword>
<gene>
    <name evidence="2" type="ORF">RHODGE_RHODGE_02481</name>
</gene>
<proteinExistence type="predicted"/>
<reference evidence="3" key="1">
    <citation type="submission" date="2018-10" db="EMBL/GenBank/DDBJ databases">
        <authorList>
            <person name="Peiro R."/>
            <person name="Begona"/>
            <person name="Cbmso G."/>
            <person name="Lopez M."/>
            <person name="Gonzalez S."/>
            <person name="Sacristan E."/>
            <person name="Castillo E."/>
        </authorList>
    </citation>
    <scope>NUCLEOTIDE SEQUENCE [LARGE SCALE GENOMIC DNA]</scope>
</reference>
<evidence type="ECO:0000256" key="1">
    <source>
        <dbReference type="SAM" id="Phobius"/>
    </source>
</evidence>
<dbReference type="Proteomes" id="UP000289200">
    <property type="component" value="Unassembled WGS sequence"/>
</dbReference>
<evidence type="ECO:0000313" key="3">
    <source>
        <dbReference type="Proteomes" id="UP000289200"/>
    </source>
</evidence>
<dbReference type="AlphaFoldDB" id="A0A447CVP5"/>
<comment type="caution">
    <text evidence="2">The sequence shown here is derived from an EMBL/GenBank/DDBJ whole genome shotgun (WGS) entry which is preliminary data.</text>
</comment>
<name>A0A447CVP5_9BRAD</name>
<keyword evidence="1" id="KW-0472">Membrane</keyword>
<organism evidence="2 3">
    <name type="scientific">Rhodoplanes serenus</name>
    <dbReference type="NCBI Taxonomy" id="200615"/>
    <lineage>
        <taxon>Bacteria</taxon>
        <taxon>Pseudomonadati</taxon>
        <taxon>Pseudomonadota</taxon>
        <taxon>Alphaproteobacteria</taxon>
        <taxon>Hyphomicrobiales</taxon>
        <taxon>Nitrobacteraceae</taxon>
        <taxon>Rhodoplanes</taxon>
    </lineage>
</organism>